<comment type="caution">
    <text evidence="1">The sequence shown here is derived from an EMBL/GenBank/DDBJ whole genome shotgun (WGS) entry which is preliminary data.</text>
</comment>
<reference evidence="1" key="1">
    <citation type="submission" date="2020-12" db="EMBL/GenBank/DDBJ databases">
        <title>Oil enriched cultivation method for isolating marine PHA-producing bacteria.</title>
        <authorList>
            <person name="Zheng W."/>
            <person name="Yu S."/>
            <person name="Huang Y."/>
        </authorList>
    </citation>
    <scope>NUCLEOTIDE SEQUENCE</scope>
    <source>
        <strain evidence="1">SY-2-3</strain>
    </source>
</reference>
<dbReference type="SUPFAM" id="SSF56214">
    <property type="entry name" value="4'-phosphopantetheinyl transferase"/>
    <property type="match status" value="1"/>
</dbReference>
<sequence length="204" mass="22164">MTGMKHCSALDEGVVYAIRTHGAELPTARSSRREMSALAHELLRLLARKVVSESADLPRAGMQDAGPHDDIGHDLGDGQGPVFKDADGRPWVRGIDRDGANLSASISHSRHVIAVALATRPGISVGIDIEYKDTRRPVADMAEQLLLPRSATLDDFYQVWCRYEAVFKATGIIDPQAQKRVSPIEEHVPKLPADFAGHLVVTAS</sequence>
<dbReference type="GO" id="GO:0000287">
    <property type="term" value="F:magnesium ion binding"/>
    <property type="evidence" value="ECO:0007669"/>
    <property type="project" value="InterPro"/>
</dbReference>
<evidence type="ECO:0008006" key="3">
    <source>
        <dbReference type="Google" id="ProtNLM"/>
    </source>
</evidence>
<dbReference type="GO" id="GO:0008897">
    <property type="term" value="F:holo-[acyl-carrier-protein] synthase activity"/>
    <property type="evidence" value="ECO:0007669"/>
    <property type="project" value="InterPro"/>
</dbReference>
<dbReference type="AlphaFoldDB" id="A0A8I1SKT6"/>
<evidence type="ECO:0000313" key="2">
    <source>
        <dbReference type="Proteomes" id="UP000664405"/>
    </source>
</evidence>
<dbReference type="Gene3D" id="3.90.470.20">
    <property type="entry name" value="4'-phosphopantetheinyl transferase domain"/>
    <property type="match status" value="1"/>
</dbReference>
<dbReference type="RefSeq" id="WP_206928157.1">
    <property type="nucleotide sequence ID" value="NZ_JAEKJW010000003.1"/>
</dbReference>
<name>A0A8I1SKT6_9PROT</name>
<dbReference type="EMBL" id="JAEKJW010000003">
    <property type="protein sequence ID" value="MBN8198278.1"/>
    <property type="molecule type" value="Genomic_DNA"/>
</dbReference>
<proteinExistence type="predicted"/>
<protein>
    <recommendedName>
        <fullName evidence="3">Phosphopantetheinyl transferase</fullName>
    </recommendedName>
</protein>
<gene>
    <name evidence="1" type="ORF">JF547_17550</name>
</gene>
<accession>A0A8I1SKT6</accession>
<dbReference type="Proteomes" id="UP000664405">
    <property type="component" value="Unassembled WGS sequence"/>
</dbReference>
<evidence type="ECO:0000313" key="1">
    <source>
        <dbReference type="EMBL" id="MBN8198278.1"/>
    </source>
</evidence>
<dbReference type="InterPro" id="IPR037143">
    <property type="entry name" value="4-PPantetheinyl_Trfase_dom_sf"/>
</dbReference>
<organism evidence="1 2">
    <name type="scientific">Thalassospira povalilytica</name>
    <dbReference type="NCBI Taxonomy" id="732237"/>
    <lineage>
        <taxon>Bacteria</taxon>
        <taxon>Pseudomonadati</taxon>
        <taxon>Pseudomonadota</taxon>
        <taxon>Alphaproteobacteria</taxon>
        <taxon>Rhodospirillales</taxon>
        <taxon>Thalassospiraceae</taxon>
        <taxon>Thalassospira</taxon>
    </lineage>
</organism>